<keyword evidence="4 7" id="KW-0812">Transmembrane</keyword>
<dbReference type="PANTHER" id="PTHR30353">
    <property type="entry name" value="INNER MEMBRANE PROTEIN DEDA-RELATED"/>
    <property type="match status" value="1"/>
</dbReference>
<protein>
    <recommendedName>
        <fullName evidence="8">VTT domain-containing protein</fullName>
    </recommendedName>
</protein>
<evidence type="ECO:0000256" key="7">
    <source>
        <dbReference type="RuleBase" id="RU367016"/>
    </source>
</evidence>
<dbReference type="AlphaFoldDB" id="A0A9W5XMW1"/>
<feature type="transmembrane region" description="Helical" evidence="7">
    <location>
        <begin position="136"/>
        <end position="159"/>
    </location>
</feature>
<dbReference type="InterPro" id="IPR032816">
    <property type="entry name" value="VTT_dom"/>
</dbReference>
<dbReference type="EMBL" id="BOPD01000028">
    <property type="protein sequence ID" value="GIJ35298.1"/>
    <property type="molecule type" value="Genomic_DNA"/>
</dbReference>
<dbReference type="GO" id="GO:0005886">
    <property type="term" value="C:plasma membrane"/>
    <property type="evidence" value="ECO:0007669"/>
    <property type="project" value="UniProtKB-SubCell"/>
</dbReference>
<feature type="transmembrane region" description="Helical" evidence="7">
    <location>
        <begin position="165"/>
        <end position="188"/>
    </location>
</feature>
<evidence type="ECO:0000313" key="9">
    <source>
        <dbReference type="EMBL" id="GIJ35298.1"/>
    </source>
</evidence>
<evidence type="ECO:0000256" key="3">
    <source>
        <dbReference type="ARBA" id="ARBA00022475"/>
    </source>
</evidence>
<dbReference type="Proteomes" id="UP000607311">
    <property type="component" value="Unassembled WGS sequence"/>
</dbReference>
<feature type="transmembrane region" description="Helical" evidence="7">
    <location>
        <begin position="53"/>
        <end position="78"/>
    </location>
</feature>
<dbReference type="PANTHER" id="PTHR30353:SF0">
    <property type="entry name" value="TRANSMEMBRANE PROTEIN"/>
    <property type="match status" value="1"/>
</dbReference>
<keyword evidence="6 7" id="KW-0472">Membrane</keyword>
<comment type="subcellular location">
    <subcellularLocation>
        <location evidence="1 7">Cell membrane</location>
        <topology evidence="1 7">Multi-pass membrane protein</topology>
    </subcellularLocation>
</comment>
<feature type="domain" description="VTT" evidence="8">
    <location>
        <begin position="33"/>
        <end position="153"/>
    </location>
</feature>
<evidence type="ECO:0000256" key="6">
    <source>
        <dbReference type="ARBA" id="ARBA00023136"/>
    </source>
</evidence>
<comment type="caution">
    <text evidence="9">The sequence shown here is derived from an EMBL/GenBank/DDBJ whole genome shotgun (WGS) entry which is preliminary data.</text>
</comment>
<sequence length="198" mass="20605">MDLMATIENAMTSPFIYLAILALAILDAFLPFLPSESVVIAAAVFAVSGIPSLPLIIVFAALGAFVGDHIGFLIGRLLRRRRPGGRLIRAADRIAPHLHRRGGALIIAGRFVPGGRTAIVTASGATGYPLARFAPFAAIAAVTWAGYSGLIGYLGGAAFESNRMLGLAVGLGLALSITALGELVRYVLRRRRAAIAAG</sequence>
<keyword evidence="3 7" id="KW-1003">Cell membrane</keyword>
<comment type="similarity">
    <text evidence="2 7">Belongs to the DedA family.</text>
</comment>
<evidence type="ECO:0000313" key="10">
    <source>
        <dbReference type="Proteomes" id="UP000607311"/>
    </source>
</evidence>
<dbReference type="InterPro" id="IPR032818">
    <property type="entry name" value="DedA-like"/>
</dbReference>
<proteinExistence type="inferred from homology"/>
<accession>A0A9W5XMW1</accession>
<name>A0A9W5XMW1_9ACTN</name>
<evidence type="ECO:0000256" key="1">
    <source>
        <dbReference type="ARBA" id="ARBA00004651"/>
    </source>
</evidence>
<evidence type="ECO:0000256" key="4">
    <source>
        <dbReference type="ARBA" id="ARBA00022692"/>
    </source>
</evidence>
<gene>
    <name evidence="9" type="ORF">Vse01_44460</name>
</gene>
<evidence type="ECO:0000256" key="5">
    <source>
        <dbReference type="ARBA" id="ARBA00022989"/>
    </source>
</evidence>
<dbReference type="Pfam" id="PF09335">
    <property type="entry name" value="VTT_dom"/>
    <property type="match status" value="1"/>
</dbReference>
<keyword evidence="10" id="KW-1185">Reference proteome</keyword>
<dbReference type="OrthoDB" id="162303at2"/>
<evidence type="ECO:0000259" key="8">
    <source>
        <dbReference type="Pfam" id="PF09335"/>
    </source>
</evidence>
<reference evidence="9" key="1">
    <citation type="submission" date="2021-01" db="EMBL/GenBank/DDBJ databases">
        <title>Whole genome shotgun sequence of Verrucosispora sediminis NBRC 107745.</title>
        <authorList>
            <person name="Komaki H."/>
            <person name="Tamura T."/>
        </authorList>
    </citation>
    <scope>NUCLEOTIDE SEQUENCE</scope>
    <source>
        <strain evidence="9">NBRC 107745</strain>
    </source>
</reference>
<organism evidence="9 10">
    <name type="scientific">Micromonospora sediminimaris</name>
    <dbReference type="NCBI Taxonomy" id="547162"/>
    <lineage>
        <taxon>Bacteria</taxon>
        <taxon>Bacillati</taxon>
        <taxon>Actinomycetota</taxon>
        <taxon>Actinomycetes</taxon>
        <taxon>Micromonosporales</taxon>
        <taxon>Micromonosporaceae</taxon>
        <taxon>Micromonospora</taxon>
    </lineage>
</organism>
<keyword evidence="5 7" id="KW-1133">Transmembrane helix</keyword>
<evidence type="ECO:0000256" key="2">
    <source>
        <dbReference type="ARBA" id="ARBA00010792"/>
    </source>
</evidence>
<feature type="transmembrane region" description="Helical" evidence="7">
    <location>
        <begin position="12"/>
        <end position="33"/>
    </location>
</feature>
<dbReference type="RefSeq" id="WP_093410923.1">
    <property type="nucleotide sequence ID" value="NZ_BOPD01000028.1"/>
</dbReference>